<proteinExistence type="predicted"/>
<feature type="transmembrane region" description="Helical" evidence="1">
    <location>
        <begin position="603"/>
        <end position="627"/>
    </location>
</feature>
<evidence type="ECO:0000256" key="1">
    <source>
        <dbReference type="SAM" id="Phobius"/>
    </source>
</evidence>
<reference evidence="2" key="1">
    <citation type="journal article" date="2015" name="Nature">
        <title>Complex archaea that bridge the gap between prokaryotes and eukaryotes.</title>
        <authorList>
            <person name="Spang A."/>
            <person name="Saw J.H."/>
            <person name="Jorgensen S.L."/>
            <person name="Zaremba-Niedzwiedzka K."/>
            <person name="Martijn J."/>
            <person name="Lind A.E."/>
            <person name="van Eijk R."/>
            <person name="Schleper C."/>
            <person name="Guy L."/>
            <person name="Ettema T.J."/>
        </authorList>
    </citation>
    <scope>NUCLEOTIDE SEQUENCE</scope>
</reference>
<dbReference type="EMBL" id="LAZR01025819">
    <property type="protein sequence ID" value="KKL70707.1"/>
    <property type="molecule type" value="Genomic_DNA"/>
</dbReference>
<keyword evidence="1" id="KW-0812">Transmembrane</keyword>
<dbReference type="InterPro" id="IPR028994">
    <property type="entry name" value="Integrin_alpha_N"/>
</dbReference>
<sequence length="678" mass="76234">IYSLESDDVTGDGINDILVYVDIQHEREEIANNTSQYGGIFLINGRTGAPFWSREFSTPVKKVFQIMDVDSDNIKDYFVDRATASPNWSYGEGQSQGSVNIIPNMNINQIISGVNGTNIPISTGNGISFTNRSIIDLVSLNDLLDQIPDLICLEANFHNVTQPPYNWSISSYFINGTKSNSLYVGSFELNFNMQSNIPALNLLEFEGQPQPNLLYIDSNSIRLYNLSSSNFMNQTYNKPLSGDINNYEIIEDLNSDGISEILIFHRSGEILLINGINGDIIRSFFLSHEIDESIINEVPNPGSDGMTYFLVSSNKYGSGTETNQAFIDIYSIDITSQSSVWSLVDNTESSGSIASVLDVDLDGDNINEIVYYERFMPFGAMQPISRYRIYSFMTGKVFGILNLEYNPERMTNIDDFDGNDRRDFLLNDDGRLVALSTKKPVGIWLSSEFTMGIPLFIALVAMLAGGVIILILKGRDLRVHRGRIRESLKKSKLTITVNAVVLILMTLCFILFLAQLNIFNNTLISNNRMTGLIVIFLSIIILWYAILPLTAAIYNQFAPNFAFLFIKLRNLFFKISRGYNHEIFVVDMKERKQLGTVGQIKRVVLPLLLSIAIGFYIYSTFAPALGYPQGFEQFGSTEFFQFMIGYMALSIFPMVLSYLLFSFFISGNFLLDDAGIVY</sequence>
<name>A0A0F9H607_9ZZZZ</name>
<gene>
    <name evidence="2" type="ORF">LCGC14_2102220</name>
</gene>
<keyword evidence="1" id="KW-1133">Transmembrane helix</keyword>
<keyword evidence="1" id="KW-0472">Membrane</keyword>
<comment type="caution">
    <text evidence="2">The sequence shown here is derived from an EMBL/GenBank/DDBJ whole genome shotgun (WGS) entry which is preliminary data.</text>
</comment>
<protein>
    <submittedName>
        <fullName evidence="2">Uncharacterized protein</fullName>
    </submittedName>
</protein>
<feature type="transmembrane region" description="Helical" evidence="1">
    <location>
        <begin position="449"/>
        <end position="472"/>
    </location>
</feature>
<feature type="non-terminal residue" evidence="2">
    <location>
        <position position="1"/>
    </location>
</feature>
<dbReference type="AlphaFoldDB" id="A0A0F9H607"/>
<accession>A0A0F9H607</accession>
<organism evidence="2">
    <name type="scientific">marine sediment metagenome</name>
    <dbReference type="NCBI Taxonomy" id="412755"/>
    <lineage>
        <taxon>unclassified sequences</taxon>
        <taxon>metagenomes</taxon>
        <taxon>ecological metagenomes</taxon>
    </lineage>
</organism>
<feature type="transmembrane region" description="Helical" evidence="1">
    <location>
        <begin position="639"/>
        <end position="661"/>
    </location>
</feature>
<evidence type="ECO:0000313" key="2">
    <source>
        <dbReference type="EMBL" id="KKL70707.1"/>
    </source>
</evidence>
<feature type="transmembrane region" description="Helical" evidence="1">
    <location>
        <begin position="493"/>
        <end position="519"/>
    </location>
</feature>
<feature type="transmembrane region" description="Helical" evidence="1">
    <location>
        <begin position="531"/>
        <end position="554"/>
    </location>
</feature>
<dbReference type="SUPFAM" id="SSF69318">
    <property type="entry name" value="Integrin alpha N-terminal domain"/>
    <property type="match status" value="1"/>
</dbReference>
<feature type="non-terminal residue" evidence="2">
    <location>
        <position position="678"/>
    </location>
</feature>